<organism evidence="3">
    <name type="scientific">Thelazia callipaeda</name>
    <name type="common">Oriental eyeworm</name>
    <name type="synonym">Parasitic nematode</name>
    <dbReference type="NCBI Taxonomy" id="103827"/>
    <lineage>
        <taxon>Eukaryota</taxon>
        <taxon>Metazoa</taxon>
        <taxon>Ecdysozoa</taxon>
        <taxon>Nematoda</taxon>
        <taxon>Chromadorea</taxon>
        <taxon>Rhabditida</taxon>
        <taxon>Spirurina</taxon>
        <taxon>Spiruromorpha</taxon>
        <taxon>Thelazioidea</taxon>
        <taxon>Thelaziidae</taxon>
        <taxon>Thelazia</taxon>
    </lineage>
</organism>
<name>A0A0N5CWF7_THECL</name>
<evidence type="ECO:0000313" key="3">
    <source>
        <dbReference type="WBParaSite" id="TCLT_0000467901-mRNA-1"/>
    </source>
</evidence>
<reference evidence="3" key="1">
    <citation type="submission" date="2017-02" db="UniProtKB">
        <authorList>
            <consortium name="WormBaseParasite"/>
        </authorList>
    </citation>
    <scope>IDENTIFICATION</scope>
</reference>
<accession>A0A0N5CWF7</accession>
<evidence type="ECO:0000313" key="1">
    <source>
        <dbReference type="EMBL" id="VDN01815.1"/>
    </source>
</evidence>
<gene>
    <name evidence="1" type="ORF">TCLT_LOCUS4668</name>
</gene>
<dbReference type="Proteomes" id="UP000276776">
    <property type="component" value="Unassembled WGS sequence"/>
</dbReference>
<dbReference type="OrthoDB" id="114660at2759"/>
<protein>
    <submittedName>
        <fullName evidence="3">Ig-like domain-containing protein</fullName>
    </submittedName>
</protein>
<sequence>MYRMAKILCTNEYEIGKKYMLVTVRTTNERFLGFHFTEEPSNAVAKSGRIELNCRFITALKDVSSHIEWRKDGAELSILRSNGKMLV</sequence>
<dbReference type="OMA" id="SSHIEWR"/>
<proteinExistence type="predicted"/>
<dbReference type="WBParaSite" id="TCLT_0000467901-mRNA-1">
    <property type="protein sequence ID" value="TCLT_0000467901-mRNA-1"/>
    <property type="gene ID" value="TCLT_0000467901"/>
</dbReference>
<reference evidence="1 2" key="2">
    <citation type="submission" date="2018-11" db="EMBL/GenBank/DDBJ databases">
        <authorList>
            <consortium name="Pathogen Informatics"/>
        </authorList>
    </citation>
    <scope>NUCLEOTIDE SEQUENCE [LARGE SCALE GENOMIC DNA]</scope>
</reference>
<evidence type="ECO:0000313" key="2">
    <source>
        <dbReference type="Proteomes" id="UP000276776"/>
    </source>
</evidence>
<dbReference type="EMBL" id="UYYF01004298">
    <property type="protein sequence ID" value="VDN01815.1"/>
    <property type="molecule type" value="Genomic_DNA"/>
</dbReference>
<keyword evidence="2" id="KW-1185">Reference proteome</keyword>
<dbReference type="AlphaFoldDB" id="A0A0N5CWF7"/>